<dbReference type="RefSeq" id="WP_153466951.1">
    <property type="nucleotide sequence ID" value="NZ_WBOF01000002.1"/>
</dbReference>
<dbReference type="Pfam" id="PF06013">
    <property type="entry name" value="WXG100"/>
    <property type="match status" value="1"/>
</dbReference>
<dbReference type="InterPro" id="IPR010310">
    <property type="entry name" value="T7SS_ESAT-6-like"/>
</dbReference>
<gene>
    <name evidence="1" type="ORF">F7Q99_29325</name>
</gene>
<dbReference type="InterPro" id="IPR036689">
    <property type="entry name" value="ESAT-6-like_sf"/>
</dbReference>
<dbReference type="Gene3D" id="1.10.287.1060">
    <property type="entry name" value="ESAT-6-like"/>
    <property type="match status" value="1"/>
</dbReference>
<dbReference type="OrthoDB" id="3387628at2"/>
<proteinExistence type="predicted"/>
<dbReference type="Proteomes" id="UP000450000">
    <property type="component" value="Unassembled WGS sequence"/>
</dbReference>
<reference evidence="1 2" key="1">
    <citation type="submission" date="2019-09" db="EMBL/GenBank/DDBJ databases">
        <title>Genome Sequences of Streptomyces kaniharaensis ATCC 21070.</title>
        <authorList>
            <person name="Zhu W."/>
            <person name="De Crecy-Lagard V."/>
            <person name="Richards N.G."/>
        </authorList>
    </citation>
    <scope>NUCLEOTIDE SEQUENCE [LARGE SCALE GENOMIC DNA]</scope>
    <source>
        <strain evidence="1 2">SF-557</strain>
    </source>
</reference>
<evidence type="ECO:0008006" key="3">
    <source>
        <dbReference type="Google" id="ProtNLM"/>
    </source>
</evidence>
<name>A0A6N7L052_9ACTN</name>
<dbReference type="SUPFAM" id="SSF140453">
    <property type="entry name" value="EsxAB dimer-like"/>
    <property type="match status" value="1"/>
</dbReference>
<evidence type="ECO:0000313" key="2">
    <source>
        <dbReference type="Proteomes" id="UP000450000"/>
    </source>
</evidence>
<dbReference type="EMBL" id="WBOF01000002">
    <property type="protein sequence ID" value="MQS16219.1"/>
    <property type="molecule type" value="Genomic_DNA"/>
</dbReference>
<dbReference type="AlphaFoldDB" id="A0A6N7L052"/>
<keyword evidence="2" id="KW-1185">Reference proteome</keyword>
<accession>A0A6N7L052</accession>
<comment type="caution">
    <text evidence="1">The sequence shown here is derived from an EMBL/GenBank/DDBJ whole genome shotgun (WGS) entry which is preliminary data.</text>
</comment>
<organism evidence="1 2">
    <name type="scientific">Streptomyces kaniharaensis</name>
    <dbReference type="NCBI Taxonomy" id="212423"/>
    <lineage>
        <taxon>Bacteria</taxon>
        <taxon>Bacillati</taxon>
        <taxon>Actinomycetota</taxon>
        <taxon>Actinomycetes</taxon>
        <taxon>Kitasatosporales</taxon>
        <taxon>Streptomycetaceae</taxon>
        <taxon>Streptomyces</taxon>
    </lineage>
</organism>
<protein>
    <recommendedName>
        <fullName evidence="3">ESAT-6-like protein</fullName>
    </recommendedName>
</protein>
<sequence length="96" mass="10553">MSTYVVNMNQVEYVVGEMAAISNRLQETLSQLDDGTKQHLSEWSSDARGTYDAAKLKWDAAAADMVLQAQNATTALGQIHEAYHAGERHGVSLWAQ</sequence>
<evidence type="ECO:0000313" key="1">
    <source>
        <dbReference type="EMBL" id="MQS16219.1"/>
    </source>
</evidence>